<dbReference type="PROSITE" id="PS50158">
    <property type="entry name" value="ZF_CCHC"/>
    <property type="match status" value="1"/>
</dbReference>
<sequence length="288" mass="33287">MKNLKDVQESTQTRAELVREMADAVHELRRERETAALRRLIRIPEFAGEFNPMKARCYVHKVRAYQEAYGIDDPKMKVHIFSARLQEDAGQWLDTLIDQNPEIGFEDLCEAFLRHFAGGVRKSQIDKLYESLRQETTVAEYIKEFQEFSSLLPKGMVTSDGVLEDFINGLKPTIQNQVRLSRPLTLDDAMENAIWIDEDLKPELFGAWGCGKPSRYQRPYAPTPFRVADHLRPADPDSMEVGAMRNGRPTYHKNRSNYQKTLVCWYCHRAGHVRRNCPELAKNQSGQQ</sequence>
<evidence type="ECO:0000313" key="4">
    <source>
        <dbReference type="EMBL" id="VEU22129.1"/>
    </source>
</evidence>
<organism evidence="4 5">
    <name type="scientific">Brettanomyces naardenensis</name>
    <name type="common">Yeast</name>
    <dbReference type="NCBI Taxonomy" id="13370"/>
    <lineage>
        <taxon>Eukaryota</taxon>
        <taxon>Fungi</taxon>
        <taxon>Dikarya</taxon>
        <taxon>Ascomycota</taxon>
        <taxon>Saccharomycotina</taxon>
        <taxon>Pichiomycetes</taxon>
        <taxon>Pichiales</taxon>
        <taxon>Pichiaceae</taxon>
        <taxon>Brettanomyces</taxon>
    </lineage>
</organism>
<dbReference type="SMART" id="SM00343">
    <property type="entry name" value="ZnF_C2HC"/>
    <property type="match status" value="1"/>
</dbReference>
<evidence type="ECO:0000259" key="3">
    <source>
        <dbReference type="PROSITE" id="PS50158"/>
    </source>
</evidence>
<protein>
    <submittedName>
        <fullName evidence="4">DEKNAAC103146</fullName>
    </submittedName>
</protein>
<dbReference type="InterPro" id="IPR036875">
    <property type="entry name" value="Znf_CCHC_sf"/>
</dbReference>
<dbReference type="SUPFAM" id="SSF57756">
    <property type="entry name" value="Retrovirus zinc finger-like domains"/>
    <property type="match status" value="1"/>
</dbReference>
<dbReference type="GO" id="GO:0008270">
    <property type="term" value="F:zinc ion binding"/>
    <property type="evidence" value="ECO:0007669"/>
    <property type="project" value="UniProtKB-KW"/>
</dbReference>
<evidence type="ECO:0000256" key="1">
    <source>
        <dbReference type="PROSITE-ProRule" id="PRU00047"/>
    </source>
</evidence>
<keyword evidence="1" id="KW-0863">Zinc-finger</keyword>
<keyword evidence="1" id="KW-0479">Metal-binding</keyword>
<evidence type="ECO:0000313" key="5">
    <source>
        <dbReference type="Proteomes" id="UP000290900"/>
    </source>
</evidence>
<dbReference type="Pfam" id="PF19259">
    <property type="entry name" value="Ty3_capsid"/>
    <property type="match status" value="1"/>
</dbReference>
<accession>A0A448YMF3</accession>
<dbReference type="InParanoid" id="A0A448YMF3"/>
<keyword evidence="1" id="KW-0862">Zinc</keyword>
<dbReference type="GO" id="GO:0003676">
    <property type="term" value="F:nucleic acid binding"/>
    <property type="evidence" value="ECO:0007669"/>
    <property type="project" value="InterPro"/>
</dbReference>
<feature type="region of interest" description="Disordered" evidence="2">
    <location>
        <begin position="231"/>
        <end position="252"/>
    </location>
</feature>
<dbReference type="InterPro" id="IPR045358">
    <property type="entry name" value="Ty3_capsid"/>
</dbReference>
<dbReference type="EMBL" id="CAACVR010000018">
    <property type="protein sequence ID" value="VEU22129.1"/>
    <property type="molecule type" value="Genomic_DNA"/>
</dbReference>
<dbReference type="AlphaFoldDB" id="A0A448YMF3"/>
<dbReference type="STRING" id="13370.A0A448YMF3"/>
<name>A0A448YMF3_BRENA</name>
<dbReference type="OrthoDB" id="4488294at2759"/>
<keyword evidence="5" id="KW-1185">Reference proteome</keyword>
<evidence type="ECO:0000256" key="2">
    <source>
        <dbReference type="SAM" id="MobiDB-lite"/>
    </source>
</evidence>
<reference evidence="4 5" key="1">
    <citation type="submission" date="2018-12" db="EMBL/GenBank/DDBJ databases">
        <authorList>
            <person name="Tiukova I."/>
            <person name="Dainat J."/>
        </authorList>
    </citation>
    <scope>NUCLEOTIDE SEQUENCE [LARGE SCALE GENOMIC DNA]</scope>
</reference>
<proteinExistence type="predicted"/>
<dbReference type="Gene3D" id="4.10.60.10">
    <property type="entry name" value="Zinc finger, CCHC-type"/>
    <property type="match status" value="1"/>
</dbReference>
<gene>
    <name evidence="4" type="ORF">BRENAR_LOCUS2861</name>
</gene>
<dbReference type="FunCoup" id="A0A448YMF3">
    <property type="interactions" value="22"/>
</dbReference>
<dbReference type="Proteomes" id="UP000290900">
    <property type="component" value="Unassembled WGS sequence"/>
</dbReference>
<dbReference type="InterPro" id="IPR001878">
    <property type="entry name" value="Znf_CCHC"/>
</dbReference>
<feature type="domain" description="CCHC-type" evidence="3">
    <location>
        <begin position="264"/>
        <end position="279"/>
    </location>
</feature>